<accession>A0ABV3WT93</accession>
<organism evidence="2 3">
    <name type="scientific">Neoaquamicrobium sediminum</name>
    <dbReference type="NCBI Taxonomy" id="1849104"/>
    <lineage>
        <taxon>Bacteria</taxon>
        <taxon>Pseudomonadati</taxon>
        <taxon>Pseudomonadota</taxon>
        <taxon>Alphaproteobacteria</taxon>
        <taxon>Hyphomicrobiales</taxon>
        <taxon>Phyllobacteriaceae</taxon>
        <taxon>Neoaquamicrobium</taxon>
    </lineage>
</organism>
<protein>
    <submittedName>
        <fullName evidence="2">RT0821/Lpp0805 family surface protein</fullName>
    </submittedName>
</protein>
<evidence type="ECO:0000313" key="2">
    <source>
        <dbReference type="EMBL" id="MEX4007319.1"/>
    </source>
</evidence>
<evidence type="ECO:0000259" key="1">
    <source>
        <dbReference type="Pfam" id="PF16998"/>
    </source>
</evidence>
<dbReference type="InterPro" id="IPR032635">
    <property type="entry name" value="Anti_2"/>
</dbReference>
<keyword evidence="3" id="KW-1185">Reference proteome</keyword>
<dbReference type="Pfam" id="PF16998">
    <property type="entry name" value="17kDa_Anti_2"/>
    <property type="match status" value="1"/>
</dbReference>
<feature type="domain" description="Surface antigen" evidence="1">
    <location>
        <begin position="40"/>
        <end position="155"/>
    </location>
</feature>
<dbReference type="RefSeq" id="WP_368802509.1">
    <property type="nucleotide sequence ID" value="NZ_JAZHFV010000002.1"/>
</dbReference>
<sequence>MARPAQPFAGWDRQVFRWLSARGALVLLAVVALSGCGARGFSIDDAVPDRSIVTGSIFRDSAAPASDAAATSDEMTIRNAVSSALVEELSAEGIGWANAETGSRGAISAITESRDSGYLCRAFTASRESFDGVRLYRGETCLGSAKLWVMKSFVPVD</sequence>
<dbReference type="Proteomes" id="UP001559025">
    <property type="component" value="Unassembled WGS sequence"/>
</dbReference>
<comment type="caution">
    <text evidence="2">The sequence shown here is derived from an EMBL/GenBank/DDBJ whole genome shotgun (WGS) entry which is preliminary data.</text>
</comment>
<gene>
    <name evidence="2" type="ORF">V1479_08380</name>
</gene>
<dbReference type="EMBL" id="JAZHFV010000002">
    <property type="protein sequence ID" value="MEX4007319.1"/>
    <property type="molecule type" value="Genomic_DNA"/>
</dbReference>
<evidence type="ECO:0000313" key="3">
    <source>
        <dbReference type="Proteomes" id="UP001559025"/>
    </source>
</evidence>
<reference evidence="2 3" key="1">
    <citation type="submission" date="2024-01" db="EMBL/GenBank/DDBJ databases">
        <title>New evidence supports the origin of RcGTA from prophage.</title>
        <authorList>
            <person name="Xu Y."/>
            <person name="Liu B."/>
            <person name="Chen F."/>
        </authorList>
    </citation>
    <scope>NUCLEOTIDE SEQUENCE [LARGE SCALE GENOMIC DNA]</scope>
    <source>
        <strain evidence="2 3">CBW1107-2</strain>
    </source>
</reference>
<proteinExistence type="predicted"/>
<name>A0ABV3WT93_9HYPH</name>